<feature type="domain" description="Gfo/Idh/MocA-like oxidoreductase N-terminal" evidence="3">
    <location>
        <begin position="4"/>
        <end position="121"/>
    </location>
</feature>
<protein>
    <submittedName>
        <fullName evidence="5">Predicted dehydrogenase</fullName>
    </submittedName>
</protein>
<dbReference type="EMBL" id="FTNR01000001">
    <property type="protein sequence ID" value="SIR61927.1"/>
    <property type="molecule type" value="Genomic_DNA"/>
</dbReference>
<dbReference type="InterPro" id="IPR036291">
    <property type="entry name" value="NAD(P)-bd_dom_sf"/>
</dbReference>
<dbReference type="Gene3D" id="3.30.360.10">
    <property type="entry name" value="Dihydrodipicolinate Reductase, domain 2"/>
    <property type="match status" value="1"/>
</dbReference>
<evidence type="ECO:0000256" key="1">
    <source>
        <dbReference type="ARBA" id="ARBA00023002"/>
    </source>
</evidence>
<dbReference type="OrthoDB" id="30889at2157"/>
<proteinExistence type="predicted"/>
<evidence type="ECO:0000313" key="5">
    <source>
        <dbReference type="EMBL" id="SIR61927.1"/>
    </source>
</evidence>
<dbReference type="InterPro" id="IPR000683">
    <property type="entry name" value="Gfo/Idh/MocA-like_OxRdtase_N"/>
</dbReference>
<gene>
    <name evidence="5" type="ORF">SAMN05421752_101295</name>
</gene>
<dbReference type="AlphaFoldDB" id="A0A1N7CEP1"/>
<dbReference type="Pfam" id="PF22725">
    <property type="entry name" value="GFO_IDH_MocA_C3"/>
    <property type="match status" value="1"/>
</dbReference>
<organism evidence="5 6">
    <name type="scientific">Natronorubrum thiooxidans</name>
    <dbReference type="NCBI Taxonomy" id="308853"/>
    <lineage>
        <taxon>Archaea</taxon>
        <taxon>Methanobacteriati</taxon>
        <taxon>Methanobacteriota</taxon>
        <taxon>Stenosarchaea group</taxon>
        <taxon>Halobacteria</taxon>
        <taxon>Halobacteriales</taxon>
        <taxon>Natrialbaceae</taxon>
        <taxon>Natronorubrum</taxon>
    </lineage>
</organism>
<name>A0A1N7CEP1_9EURY</name>
<dbReference type="PANTHER" id="PTHR43818:SF11">
    <property type="entry name" value="BCDNA.GH03377"/>
    <property type="match status" value="1"/>
</dbReference>
<evidence type="ECO:0000259" key="4">
    <source>
        <dbReference type="Pfam" id="PF22725"/>
    </source>
</evidence>
<dbReference type="PANTHER" id="PTHR43818">
    <property type="entry name" value="BCDNA.GH03377"/>
    <property type="match status" value="1"/>
</dbReference>
<dbReference type="Pfam" id="PF01408">
    <property type="entry name" value="GFO_IDH_MocA"/>
    <property type="match status" value="1"/>
</dbReference>
<dbReference type="GO" id="GO:0000166">
    <property type="term" value="F:nucleotide binding"/>
    <property type="evidence" value="ECO:0007669"/>
    <property type="project" value="InterPro"/>
</dbReference>
<dbReference type="STRING" id="308853.SAMN05421752_101295"/>
<dbReference type="InterPro" id="IPR050463">
    <property type="entry name" value="Gfo/Idh/MocA_oxidrdct_glycsds"/>
</dbReference>
<keyword evidence="6" id="KW-1185">Reference proteome</keyword>
<dbReference type="InterPro" id="IPR055170">
    <property type="entry name" value="GFO_IDH_MocA-like_dom"/>
</dbReference>
<evidence type="ECO:0000313" key="6">
    <source>
        <dbReference type="Proteomes" id="UP000185936"/>
    </source>
</evidence>
<evidence type="ECO:0000256" key="2">
    <source>
        <dbReference type="SAM" id="MobiDB-lite"/>
    </source>
</evidence>
<dbReference type="GO" id="GO:0016491">
    <property type="term" value="F:oxidoreductase activity"/>
    <property type="evidence" value="ECO:0007669"/>
    <property type="project" value="UniProtKB-KW"/>
</dbReference>
<sequence length="389" mass="42758">MTLEVGVLGYRFMGKAHANALSRLSMFFPDAPDIERSVLVGRDEAALSDAADRLGFESIATDWETVVDDVDVFYNLGPNHVHAEPSIAALEAGTPVFCEKPLAPTLEDAERMADVADEAGVPNGTAFNYRFVPAIQHAKGLLEAGELGEIHHVRGRYLQDWLVDPEAPWSWRNDAKMAGSGALGDLGAHTVDLLRFLVGDDDLAGEMERVSGHLKTFVDERPVESETPAESRGNEDGEAVEHDEMRAVTVDDAYSAQVEFENGAMGTLEASRFATGHKNDHTIEIHGSKGSLRFSLERLNELEVLRADENRGYETVLVTDESDPYVDHWWPPGHVLGWEHTFVHENYEFLSAVAADDTFEPSFADGLAAQRVLAAIEASDERGEWVSIN</sequence>
<dbReference type="SUPFAM" id="SSF55347">
    <property type="entry name" value="Glyceraldehyde-3-phosphate dehydrogenase-like, C-terminal domain"/>
    <property type="match status" value="1"/>
</dbReference>
<reference evidence="6" key="1">
    <citation type="submission" date="2017-01" db="EMBL/GenBank/DDBJ databases">
        <authorList>
            <person name="Varghese N."/>
            <person name="Submissions S."/>
        </authorList>
    </citation>
    <scope>NUCLEOTIDE SEQUENCE [LARGE SCALE GENOMIC DNA]</scope>
    <source>
        <strain evidence="6">type strain: HArc-</strain>
    </source>
</reference>
<dbReference type="Gene3D" id="3.40.50.720">
    <property type="entry name" value="NAD(P)-binding Rossmann-like Domain"/>
    <property type="match status" value="1"/>
</dbReference>
<evidence type="ECO:0000259" key="3">
    <source>
        <dbReference type="Pfam" id="PF01408"/>
    </source>
</evidence>
<keyword evidence="1" id="KW-0560">Oxidoreductase</keyword>
<dbReference type="RefSeq" id="WP_076607397.1">
    <property type="nucleotide sequence ID" value="NZ_FTNR01000001.1"/>
</dbReference>
<feature type="domain" description="GFO/IDH/MocA-like oxidoreductase" evidence="4">
    <location>
        <begin position="135"/>
        <end position="293"/>
    </location>
</feature>
<feature type="region of interest" description="Disordered" evidence="2">
    <location>
        <begin position="220"/>
        <end position="240"/>
    </location>
</feature>
<dbReference type="SUPFAM" id="SSF51735">
    <property type="entry name" value="NAD(P)-binding Rossmann-fold domains"/>
    <property type="match status" value="1"/>
</dbReference>
<dbReference type="Proteomes" id="UP000185936">
    <property type="component" value="Unassembled WGS sequence"/>
</dbReference>
<accession>A0A1N7CEP1</accession>